<name>A0A2W4Q9H0_9GAMM</name>
<proteinExistence type="predicted"/>
<gene>
    <name evidence="1" type="ORF">DM484_30545</name>
</gene>
<organism evidence="1 2">
    <name type="scientific">Candidatus Methylumidiphilus alinenensis</name>
    <dbReference type="NCBI Taxonomy" id="2202197"/>
    <lineage>
        <taxon>Bacteria</taxon>
        <taxon>Pseudomonadati</taxon>
        <taxon>Pseudomonadota</taxon>
        <taxon>Gammaproteobacteria</taxon>
        <taxon>Methylococcales</taxon>
        <taxon>Candidatus Methylumidiphilus</taxon>
    </lineage>
</organism>
<dbReference type="EMBL" id="QJPH01000590">
    <property type="protein sequence ID" value="PZN68981.1"/>
    <property type="molecule type" value="Genomic_DNA"/>
</dbReference>
<reference evidence="1 2" key="1">
    <citation type="journal article" date="2018" name="Aquat. Microb. Ecol.">
        <title>Gammaproteobacterial methanotrophs dominate.</title>
        <authorList>
            <person name="Rissanen A.J."/>
            <person name="Saarenheimo J."/>
            <person name="Tiirola M."/>
            <person name="Peura S."/>
            <person name="Aalto S.L."/>
            <person name="Karvinen A."/>
            <person name="Nykanen H."/>
        </authorList>
    </citation>
    <scope>NUCLEOTIDE SEQUENCE [LARGE SCALE GENOMIC DNA]</scope>
    <source>
        <strain evidence="1">AMbin10</strain>
    </source>
</reference>
<sequence>MNLDPKPPPPAYARLFGIDLKHRYYANGLCSDFAVIATDDTARLLRNHRCVVKPKANGIEIFVETVTDTDPKPIIKPKIAFSSNVTLSFELHLNNPEFELFTDPGPLKGESDWQITDAKQTQRYFGKLDINRDFNKVEGKSIEFFFSAKKAFWVYYLIANPAEGEEFSPQIQQSDEKISWELSNGSDPIFEHLKVQYHGMTVLRFISKERLPCRESGLRHIQLLLKEKAIIDNLPNPSWRNYFQLEDATANFHVVKYLPTH</sequence>
<dbReference type="AlphaFoldDB" id="A0A2W4Q9H0"/>
<accession>A0A2W4Q9H0</accession>
<protein>
    <submittedName>
        <fullName evidence="1">Uncharacterized protein</fullName>
    </submittedName>
</protein>
<comment type="caution">
    <text evidence="1">The sequence shown here is derived from an EMBL/GenBank/DDBJ whole genome shotgun (WGS) entry which is preliminary data.</text>
</comment>
<evidence type="ECO:0000313" key="1">
    <source>
        <dbReference type="EMBL" id="PZN68981.1"/>
    </source>
</evidence>
<dbReference type="Proteomes" id="UP000249396">
    <property type="component" value="Unassembled WGS sequence"/>
</dbReference>
<evidence type="ECO:0000313" key="2">
    <source>
        <dbReference type="Proteomes" id="UP000249396"/>
    </source>
</evidence>